<name>A0A1S8DAM9_9GAMM</name>
<dbReference type="PANTHER" id="PTHR30408">
    <property type="entry name" value="TYPE-1 RESTRICTION ENZYME ECOKI SPECIFICITY PROTEIN"/>
    <property type="match status" value="1"/>
</dbReference>
<evidence type="ECO:0000256" key="3">
    <source>
        <dbReference type="ARBA" id="ARBA00023125"/>
    </source>
</evidence>
<dbReference type="Gene3D" id="3.90.220.20">
    <property type="entry name" value="DNA methylase specificity domains"/>
    <property type="match status" value="2"/>
</dbReference>
<dbReference type="RefSeq" id="WP_139057036.1">
    <property type="nucleotide sequence ID" value="NZ_FOUD01000035.1"/>
</dbReference>
<dbReference type="OrthoDB" id="9798929at2"/>
<organism evidence="5 6">
    <name type="scientific">Halopseudomonas pachastrellae</name>
    <dbReference type="NCBI Taxonomy" id="254161"/>
    <lineage>
        <taxon>Bacteria</taxon>
        <taxon>Pseudomonadati</taxon>
        <taxon>Pseudomonadota</taxon>
        <taxon>Gammaproteobacteria</taxon>
        <taxon>Pseudomonadales</taxon>
        <taxon>Pseudomonadaceae</taxon>
        <taxon>Halopseudomonas</taxon>
    </lineage>
</organism>
<dbReference type="InterPro" id="IPR044946">
    <property type="entry name" value="Restrct_endonuc_typeI_TRD_sf"/>
</dbReference>
<evidence type="ECO:0000313" key="5">
    <source>
        <dbReference type="EMBL" id="ONM42463.1"/>
    </source>
</evidence>
<keyword evidence="3" id="KW-0238">DNA-binding</keyword>
<comment type="similarity">
    <text evidence="1">Belongs to the type-I restriction system S methylase family.</text>
</comment>
<dbReference type="CDD" id="cd17256">
    <property type="entry name" value="RMtype1_S_EcoJA65PI-TRD1-CR1_like"/>
    <property type="match status" value="1"/>
</dbReference>
<evidence type="ECO:0000256" key="2">
    <source>
        <dbReference type="ARBA" id="ARBA00022747"/>
    </source>
</evidence>
<dbReference type="Pfam" id="PF01420">
    <property type="entry name" value="Methylase_S"/>
    <property type="match status" value="1"/>
</dbReference>
<dbReference type="REBASE" id="194707">
    <property type="entry name" value="S.Ppa46540ORF17825P"/>
</dbReference>
<dbReference type="STRING" id="254161.SAMN05216256_1354"/>
<dbReference type="InterPro" id="IPR000055">
    <property type="entry name" value="Restrct_endonuc_typeI_TRD"/>
</dbReference>
<evidence type="ECO:0000313" key="6">
    <source>
        <dbReference type="Proteomes" id="UP000242847"/>
    </source>
</evidence>
<keyword evidence="6" id="KW-1185">Reference proteome</keyword>
<keyword evidence="2" id="KW-0680">Restriction system</keyword>
<gene>
    <name evidence="5" type="ORF">BXT89_17830</name>
</gene>
<evidence type="ECO:0000256" key="1">
    <source>
        <dbReference type="ARBA" id="ARBA00010923"/>
    </source>
</evidence>
<dbReference type="InterPro" id="IPR052021">
    <property type="entry name" value="Type-I_RS_S_subunit"/>
</dbReference>
<dbReference type="Proteomes" id="UP000242847">
    <property type="component" value="Unassembled WGS sequence"/>
</dbReference>
<proteinExistence type="inferred from homology"/>
<reference evidence="5 6" key="1">
    <citation type="submission" date="2017-01" db="EMBL/GenBank/DDBJ databases">
        <title>Draft genome sequence of Pseudomonas pachastrellae type strain CCUG 46540T from a deep sea.</title>
        <authorList>
            <person name="Gomila M."/>
            <person name="Mulet M."/>
            <person name="Lalucat J."/>
            <person name="Garcia-Valdes E."/>
        </authorList>
    </citation>
    <scope>NUCLEOTIDE SEQUENCE [LARGE SCALE GENOMIC DNA]</scope>
    <source>
        <strain evidence="5 6">CCUG 46540</strain>
    </source>
</reference>
<dbReference type="AlphaFoldDB" id="A0A1S8DAM9"/>
<comment type="caution">
    <text evidence="5">The sequence shown here is derived from an EMBL/GenBank/DDBJ whole genome shotgun (WGS) entry which is preliminary data.</text>
</comment>
<accession>A0A1S8DAM9</accession>
<feature type="domain" description="Type I restriction modification DNA specificity" evidence="4">
    <location>
        <begin position="7"/>
        <end position="186"/>
    </location>
</feature>
<dbReference type="GO" id="GO:0009307">
    <property type="term" value="P:DNA restriction-modification system"/>
    <property type="evidence" value="ECO:0007669"/>
    <property type="project" value="UniProtKB-KW"/>
</dbReference>
<dbReference type="SUPFAM" id="SSF116734">
    <property type="entry name" value="DNA methylase specificity domain"/>
    <property type="match status" value="2"/>
</dbReference>
<sequence>MSSDHVMNLKLGEFAKIKGGKRMPSGTPLVSYRTDHPYLRIVDFKDGSIDRSNLQYVPNEVFPAISRYVISSKDLYISIVGTIGLVGTVPPDLSGANLTENAAKICEIDSSLINRDYLGYFLRSEVGQAEIRSLAVGSTQPKLALFRIEQIAVPCPPLEVQLGIASLLGALDDRITLLRETNTTLEAIAQALFKSWFIDFDPVRAKAEGRQPEGAIQGCMSAAEGRMPKAAMDATTAALFPDSFEESELGLVPKGWSIGCVGDLANQKKGSVNPLASPEVLFEHYSLPAFDSDQAPVFELGQQIKSNKTPLPDEAVLLSKLNPHIPRVWLPVNHGANAVCSTEFLAYSPQEGVSKELIYCLFVAAEFQQQLCQLVTGTSNSHQRVKPDQVLLVKIPIADKPVLKAFAELAKPLFERVHANRQQAQTLTQLRDTLLPRLISGQLRLPEAESLMEKAL</sequence>
<dbReference type="PANTHER" id="PTHR30408:SF13">
    <property type="entry name" value="TYPE I RESTRICTION ENZYME HINDI SPECIFICITY SUBUNIT"/>
    <property type="match status" value="1"/>
</dbReference>
<dbReference type="GO" id="GO:0003677">
    <property type="term" value="F:DNA binding"/>
    <property type="evidence" value="ECO:0007669"/>
    <property type="project" value="UniProtKB-KW"/>
</dbReference>
<dbReference type="EMBL" id="MUBC01000071">
    <property type="protein sequence ID" value="ONM42463.1"/>
    <property type="molecule type" value="Genomic_DNA"/>
</dbReference>
<protein>
    <recommendedName>
        <fullName evidence="4">Type I restriction modification DNA specificity domain-containing protein</fullName>
    </recommendedName>
</protein>
<evidence type="ECO:0000259" key="4">
    <source>
        <dbReference type="Pfam" id="PF01420"/>
    </source>
</evidence>